<dbReference type="Gene3D" id="1.10.260.40">
    <property type="entry name" value="lambda repressor-like DNA-binding domains"/>
    <property type="match status" value="1"/>
</dbReference>
<name>A0A9X2S906_9BACL</name>
<evidence type="ECO:0000256" key="2">
    <source>
        <dbReference type="ARBA" id="ARBA00023015"/>
    </source>
</evidence>
<reference evidence="6" key="1">
    <citation type="submission" date="2022-08" db="EMBL/GenBank/DDBJ databases">
        <title>The genomic sequence of strain Paenibacillus sp. SCIV0701.</title>
        <authorList>
            <person name="Zhao H."/>
        </authorList>
    </citation>
    <scope>NUCLEOTIDE SEQUENCE</scope>
    <source>
        <strain evidence="6">SCIV0701</strain>
    </source>
</reference>
<feature type="domain" description="HTH lacI-type" evidence="5">
    <location>
        <begin position="4"/>
        <end position="48"/>
    </location>
</feature>
<sequence>MNKVTLQMIADRLNVSKALVSKALSGDSAVNEGTKETIWKTAEEMGYRFKKPRKFDIEVSSGMMAVIMPRAYLDDMEYWGNVIQGIEKELLEHNFSMLLSSIDISQPPKEGLLSTVEDHKVHGAIVMGHLPQNYIDALKDKHFPFIMLDANSHDPELDHVLANNYLGAYEATTYLLEQGHRHVAFVGDPDTTWSFKERYRGFREAVTDYAKSCGDPVWAKQIGGIGVSGTGMYTHPELDQGIEDSVKQAAPITGMFCANDLTAFETIKRLGELGLRCPDDVSIVGFDDTTLAKLLRPNLTTVKVPKAAIGARAAELILRRIRHPQVTPGLVMLSTELVERESVRRLELASE</sequence>
<dbReference type="PROSITE" id="PS50932">
    <property type="entry name" value="HTH_LACI_2"/>
    <property type="match status" value="1"/>
</dbReference>
<evidence type="ECO:0000256" key="3">
    <source>
        <dbReference type="ARBA" id="ARBA00023125"/>
    </source>
</evidence>
<dbReference type="Proteomes" id="UP001141950">
    <property type="component" value="Unassembled WGS sequence"/>
</dbReference>
<gene>
    <name evidence="6" type="ORF">NQZ67_12180</name>
</gene>
<dbReference type="GO" id="GO:0000976">
    <property type="term" value="F:transcription cis-regulatory region binding"/>
    <property type="evidence" value="ECO:0007669"/>
    <property type="project" value="TreeGrafter"/>
</dbReference>
<dbReference type="SMART" id="SM00354">
    <property type="entry name" value="HTH_LACI"/>
    <property type="match status" value="1"/>
</dbReference>
<dbReference type="Gene3D" id="3.40.50.2300">
    <property type="match status" value="2"/>
</dbReference>
<dbReference type="InterPro" id="IPR000843">
    <property type="entry name" value="HTH_LacI"/>
</dbReference>
<comment type="caution">
    <text evidence="6">The sequence shown here is derived from an EMBL/GenBank/DDBJ whole genome shotgun (WGS) entry which is preliminary data.</text>
</comment>
<keyword evidence="7" id="KW-1185">Reference proteome</keyword>
<dbReference type="PANTHER" id="PTHR30146">
    <property type="entry name" value="LACI-RELATED TRANSCRIPTIONAL REPRESSOR"/>
    <property type="match status" value="1"/>
</dbReference>
<dbReference type="InterPro" id="IPR028082">
    <property type="entry name" value="Peripla_BP_I"/>
</dbReference>
<keyword evidence="4" id="KW-0804">Transcription</keyword>
<dbReference type="EMBL" id="JANIPJ010000007">
    <property type="protein sequence ID" value="MCR2804636.1"/>
    <property type="molecule type" value="Genomic_DNA"/>
</dbReference>
<evidence type="ECO:0000256" key="4">
    <source>
        <dbReference type="ARBA" id="ARBA00023163"/>
    </source>
</evidence>
<dbReference type="Pfam" id="PF13377">
    <property type="entry name" value="Peripla_BP_3"/>
    <property type="match status" value="1"/>
</dbReference>
<evidence type="ECO:0000313" key="7">
    <source>
        <dbReference type="Proteomes" id="UP001141950"/>
    </source>
</evidence>
<proteinExistence type="predicted"/>
<evidence type="ECO:0000259" key="5">
    <source>
        <dbReference type="PROSITE" id="PS50932"/>
    </source>
</evidence>
<evidence type="ECO:0000313" key="6">
    <source>
        <dbReference type="EMBL" id="MCR2804636.1"/>
    </source>
</evidence>
<dbReference type="AlphaFoldDB" id="A0A9X2S906"/>
<dbReference type="SUPFAM" id="SSF53822">
    <property type="entry name" value="Periplasmic binding protein-like I"/>
    <property type="match status" value="1"/>
</dbReference>
<keyword evidence="2" id="KW-0805">Transcription regulation</keyword>
<dbReference type="InterPro" id="IPR046335">
    <property type="entry name" value="LacI/GalR-like_sensor"/>
</dbReference>
<dbReference type="SUPFAM" id="SSF47413">
    <property type="entry name" value="lambda repressor-like DNA-binding domains"/>
    <property type="match status" value="1"/>
</dbReference>
<dbReference type="CDD" id="cd19974">
    <property type="entry name" value="PBP1_LacI-like"/>
    <property type="match status" value="1"/>
</dbReference>
<evidence type="ECO:0000256" key="1">
    <source>
        <dbReference type="ARBA" id="ARBA00022491"/>
    </source>
</evidence>
<dbReference type="PANTHER" id="PTHR30146:SF148">
    <property type="entry name" value="HTH-TYPE TRANSCRIPTIONAL REPRESSOR PURR-RELATED"/>
    <property type="match status" value="1"/>
</dbReference>
<keyword evidence="3 6" id="KW-0238">DNA-binding</keyword>
<protein>
    <submittedName>
        <fullName evidence="6">LacI family DNA-binding transcriptional regulator</fullName>
    </submittedName>
</protein>
<dbReference type="CDD" id="cd01392">
    <property type="entry name" value="HTH_LacI"/>
    <property type="match status" value="1"/>
</dbReference>
<dbReference type="GO" id="GO:0003700">
    <property type="term" value="F:DNA-binding transcription factor activity"/>
    <property type="evidence" value="ECO:0007669"/>
    <property type="project" value="TreeGrafter"/>
</dbReference>
<keyword evidence="1" id="KW-0678">Repressor</keyword>
<dbReference type="InterPro" id="IPR010982">
    <property type="entry name" value="Lambda_DNA-bd_dom_sf"/>
</dbReference>
<dbReference type="RefSeq" id="WP_257445793.1">
    <property type="nucleotide sequence ID" value="NZ_JANIPJ010000007.1"/>
</dbReference>
<accession>A0A9X2S906</accession>
<organism evidence="6 7">
    <name type="scientific">Paenibacillus soyae</name>
    <dbReference type="NCBI Taxonomy" id="2969249"/>
    <lineage>
        <taxon>Bacteria</taxon>
        <taxon>Bacillati</taxon>
        <taxon>Bacillota</taxon>
        <taxon>Bacilli</taxon>
        <taxon>Bacillales</taxon>
        <taxon>Paenibacillaceae</taxon>
        <taxon>Paenibacillus</taxon>
    </lineage>
</organism>